<dbReference type="EMBL" id="VSSQ01113347">
    <property type="protein sequence ID" value="MPN49786.1"/>
    <property type="molecule type" value="Genomic_DNA"/>
</dbReference>
<accession>A0A645IFQ2</accession>
<dbReference type="AlphaFoldDB" id="A0A645IFQ2"/>
<dbReference type="AntiFam" id="ANF00209">
    <property type="entry name" value="Shadow ORF (opposite thrS)"/>
</dbReference>
<protein>
    <submittedName>
        <fullName evidence="1">Uncharacterized protein</fullName>
    </submittedName>
</protein>
<comment type="caution">
    <text evidence="1">The sequence shown here is derived from an EMBL/GenBank/DDBJ whole genome shotgun (WGS) entry which is preliminary data.</text>
</comment>
<name>A0A645IFQ2_9ZZZZ</name>
<sequence length="111" mass="12663">MWTAAQVGKTALGIGGNSTVFQFIDQFYLVIFVPSGEHTDCIGFRDTFTHNLFLGSDQLHHFVLDSRKIGLFDGHSFARIHIIVETVLNSRPNTEFYSGIKYLQRFRHQVS</sequence>
<reference evidence="1" key="1">
    <citation type="submission" date="2019-08" db="EMBL/GenBank/DDBJ databases">
        <authorList>
            <person name="Kucharzyk K."/>
            <person name="Murdoch R.W."/>
            <person name="Higgins S."/>
            <person name="Loffler F."/>
        </authorList>
    </citation>
    <scope>NUCLEOTIDE SEQUENCE</scope>
</reference>
<evidence type="ECO:0000313" key="1">
    <source>
        <dbReference type="EMBL" id="MPN49786.1"/>
    </source>
</evidence>
<gene>
    <name evidence="1" type="ORF">SDC9_197408</name>
</gene>
<organism evidence="1">
    <name type="scientific">bioreactor metagenome</name>
    <dbReference type="NCBI Taxonomy" id="1076179"/>
    <lineage>
        <taxon>unclassified sequences</taxon>
        <taxon>metagenomes</taxon>
        <taxon>ecological metagenomes</taxon>
    </lineage>
</organism>
<proteinExistence type="predicted"/>